<dbReference type="EMBL" id="JAGKQQ010000001">
    <property type="protein sequence ID" value="MBP3954485.1"/>
    <property type="molecule type" value="Genomic_DNA"/>
</dbReference>
<evidence type="ECO:0000256" key="1">
    <source>
        <dbReference type="SAM" id="MobiDB-lite"/>
    </source>
</evidence>
<dbReference type="Pfam" id="PF01936">
    <property type="entry name" value="NYN"/>
    <property type="match status" value="1"/>
</dbReference>
<feature type="region of interest" description="Disordered" evidence="1">
    <location>
        <begin position="722"/>
        <end position="767"/>
    </location>
</feature>
<feature type="domain" description="NYN" evidence="2">
    <location>
        <begin position="6"/>
        <end position="160"/>
    </location>
</feature>
<sequence>MKPSAVLLIDLENFYLSRIDYFNNRGIRVEERPSFAEDLKNLVRHAHRMAGLPFAVRRAYADFESLRVEPQDLMRQGVEPVQVFRLSGKSANKNAADMKLAMDAVALLGAGAPVEHFVLVSGDADFIPVILELKRRGHTVSVIAVTGATNDLIQRFADKFELFESLGRGADQVTKVNGTNGFKSSSRSASGTRAVPVERLALPQTPEPHTAGHYKHLLASGRADANEARVLTVPWESLVWVCDAVVPALAPPTGSPATSMDLMSRLQTAARATDVPDLASHVALVHSAVRCSLPVPSVPGGVYVLSPETTGEQIRRKLLRYVVYVLNCRLSENGVKGPIRAEAVAAMFDPGPAAEQVTAEVTQALAEPELAPPTTSLGASPKPPARADDVHTPDGYRKLLQKGGTKGTDTEHMRVHHTPWPSVERVCADTFTALFPGTGGAGALQRGQFLERLYAAEEEMCLDNYRSHVRRAFAVLGLSHAILEDGERVTLHPDVTEPGHIRWAVLGIMLKLLAIRLEEKGLAEPVRPDTFVAAIEAGPFTNELLPEIANTILSMYQAPDDDELVLIPEPAASAEETVELGTVEPANETEQQDAELAPGADPFAFDGAILEHAPTTTDSEAVLELAPGVSEAPTSEVVDVSAITSEAVAAVVEPAVRVFPAAEPPAPAPSVLLPVPSEPELVVFAPLIEGGGAPEVPEIVPVADWVPDDVLFPDLEFGAERVTERLTGGSSPPHPSTEMLAPADKITPPPQPPSALLPLPPLPPESA</sequence>
<dbReference type="Gene3D" id="3.40.50.1010">
    <property type="entry name" value="5'-nuclease"/>
    <property type="match status" value="1"/>
</dbReference>
<feature type="compositionally biased region" description="Basic and acidic residues" evidence="1">
    <location>
        <begin position="385"/>
        <end position="394"/>
    </location>
</feature>
<keyword evidence="4" id="KW-1185">Reference proteome</keyword>
<gene>
    <name evidence="3" type="ORF">J8F10_04205</name>
</gene>
<comment type="caution">
    <text evidence="3">The sequence shown here is derived from an EMBL/GenBank/DDBJ whole genome shotgun (WGS) entry which is preliminary data.</text>
</comment>
<evidence type="ECO:0000259" key="2">
    <source>
        <dbReference type="Pfam" id="PF01936"/>
    </source>
</evidence>
<feature type="compositionally biased region" description="Pro residues" evidence="1">
    <location>
        <begin position="747"/>
        <end position="767"/>
    </location>
</feature>
<organism evidence="3 4">
    <name type="scientific">Gemmata palustris</name>
    <dbReference type="NCBI Taxonomy" id="2822762"/>
    <lineage>
        <taxon>Bacteria</taxon>
        <taxon>Pseudomonadati</taxon>
        <taxon>Planctomycetota</taxon>
        <taxon>Planctomycetia</taxon>
        <taxon>Gemmatales</taxon>
        <taxon>Gemmataceae</taxon>
        <taxon>Gemmata</taxon>
    </lineage>
</organism>
<dbReference type="CDD" id="cd11297">
    <property type="entry name" value="PIN_LabA-like_N_1"/>
    <property type="match status" value="1"/>
</dbReference>
<protein>
    <submittedName>
        <fullName evidence="3">NYN domain-containing protein</fullName>
    </submittedName>
</protein>
<proteinExistence type="predicted"/>
<evidence type="ECO:0000313" key="3">
    <source>
        <dbReference type="EMBL" id="MBP3954485.1"/>
    </source>
</evidence>
<dbReference type="RefSeq" id="WP_210652610.1">
    <property type="nucleotide sequence ID" value="NZ_JAGKQQ010000001.1"/>
</dbReference>
<dbReference type="Proteomes" id="UP000676565">
    <property type="component" value="Unassembled WGS sequence"/>
</dbReference>
<feature type="region of interest" description="Disordered" evidence="1">
    <location>
        <begin position="371"/>
        <end position="394"/>
    </location>
</feature>
<evidence type="ECO:0000313" key="4">
    <source>
        <dbReference type="Proteomes" id="UP000676565"/>
    </source>
</evidence>
<dbReference type="InterPro" id="IPR021139">
    <property type="entry name" value="NYN"/>
</dbReference>
<name>A0ABS5BMI0_9BACT</name>
<reference evidence="3 4" key="1">
    <citation type="submission" date="2021-04" db="EMBL/GenBank/DDBJ databases">
        <authorList>
            <person name="Ivanova A."/>
        </authorList>
    </citation>
    <scope>NUCLEOTIDE SEQUENCE [LARGE SCALE GENOMIC DNA]</scope>
    <source>
        <strain evidence="3 4">G18</strain>
    </source>
</reference>
<accession>A0ABS5BMI0</accession>
<dbReference type="PANTHER" id="PTHR35811:SF1">
    <property type="entry name" value="HTH OST-TYPE DOMAIN-CONTAINING PROTEIN"/>
    <property type="match status" value="1"/>
</dbReference>
<dbReference type="PANTHER" id="PTHR35811">
    <property type="entry name" value="SLR1870 PROTEIN"/>
    <property type="match status" value="1"/>
</dbReference>